<proteinExistence type="predicted"/>
<accession>A0ABQ7R6T9</accession>
<feature type="compositionally biased region" description="Polar residues" evidence="1">
    <location>
        <begin position="48"/>
        <end position="59"/>
    </location>
</feature>
<gene>
    <name evidence="2" type="ORF">JYU34_000088</name>
</gene>
<sequence>MGFFEGQRDIQHVGFASEATCCSTCEARSSCRSRWAWWSSAGTRSRYSPRTKTDTGLSK</sequence>
<comment type="caution">
    <text evidence="2">The sequence shown here is derived from an EMBL/GenBank/DDBJ whole genome shotgun (WGS) entry which is preliminary data.</text>
</comment>
<evidence type="ECO:0000313" key="2">
    <source>
        <dbReference type="EMBL" id="KAG7313011.1"/>
    </source>
</evidence>
<protein>
    <submittedName>
        <fullName evidence="2">Uncharacterized protein</fullName>
    </submittedName>
</protein>
<reference evidence="2 3" key="1">
    <citation type="submission" date="2021-06" db="EMBL/GenBank/DDBJ databases">
        <title>A haploid diamondback moth (Plutella xylostella L.) genome assembly resolves 31 chromosomes and identifies a diamide resistance mutation.</title>
        <authorList>
            <person name="Ward C.M."/>
            <person name="Perry K.D."/>
            <person name="Baker G."/>
            <person name="Powis K."/>
            <person name="Heckel D.G."/>
            <person name="Baxter S.W."/>
        </authorList>
    </citation>
    <scope>NUCLEOTIDE SEQUENCE [LARGE SCALE GENOMIC DNA]</scope>
    <source>
        <strain evidence="2 3">LV</strain>
        <tissue evidence="2">Single pupa</tissue>
    </source>
</reference>
<name>A0ABQ7R6T9_PLUXY</name>
<dbReference type="EMBL" id="JAHIBW010000001">
    <property type="protein sequence ID" value="KAG7313011.1"/>
    <property type="molecule type" value="Genomic_DNA"/>
</dbReference>
<keyword evidence="3" id="KW-1185">Reference proteome</keyword>
<dbReference type="Proteomes" id="UP000823941">
    <property type="component" value="Chromosome 1"/>
</dbReference>
<evidence type="ECO:0000256" key="1">
    <source>
        <dbReference type="SAM" id="MobiDB-lite"/>
    </source>
</evidence>
<feature type="region of interest" description="Disordered" evidence="1">
    <location>
        <begin position="40"/>
        <end position="59"/>
    </location>
</feature>
<evidence type="ECO:0000313" key="3">
    <source>
        <dbReference type="Proteomes" id="UP000823941"/>
    </source>
</evidence>
<organism evidence="2 3">
    <name type="scientific">Plutella xylostella</name>
    <name type="common">Diamondback moth</name>
    <name type="synonym">Plutella maculipennis</name>
    <dbReference type="NCBI Taxonomy" id="51655"/>
    <lineage>
        <taxon>Eukaryota</taxon>
        <taxon>Metazoa</taxon>
        <taxon>Ecdysozoa</taxon>
        <taxon>Arthropoda</taxon>
        <taxon>Hexapoda</taxon>
        <taxon>Insecta</taxon>
        <taxon>Pterygota</taxon>
        <taxon>Neoptera</taxon>
        <taxon>Endopterygota</taxon>
        <taxon>Lepidoptera</taxon>
        <taxon>Glossata</taxon>
        <taxon>Ditrysia</taxon>
        <taxon>Yponomeutoidea</taxon>
        <taxon>Plutellidae</taxon>
        <taxon>Plutella</taxon>
    </lineage>
</organism>